<dbReference type="InterPro" id="IPR011650">
    <property type="entry name" value="Peptidase_M20_dimer"/>
</dbReference>
<feature type="domain" description="Peptidase M20 dimerisation" evidence="2">
    <location>
        <begin position="177"/>
        <end position="264"/>
    </location>
</feature>
<dbReference type="GO" id="GO:0016805">
    <property type="term" value="F:dipeptidase activity"/>
    <property type="evidence" value="ECO:0007669"/>
    <property type="project" value="InterPro"/>
</dbReference>
<dbReference type="HOGENOM" id="CLU_031812_1_0_9"/>
<dbReference type="Pfam" id="PF07687">
    <property type="entry name" value="M20_dimer"/>
    <property type="match status" value="1"/>
</dbReference>
<dbReference type="InterPro" id="IPR017144">
    <property type="entry name" value="Xaa-Arg_dipeptidase"/>
</dbReference>
<dbReference type="GO" id="GO:0046657">
    <property type="term" value="P:folic acid catabolic process"/>
    <property type="evidence" value="ECO:0007669"/>
    <property type="project" value="TreeGrafter"/>
</dbReference>
<evidence type="ECO:0000259" key="2">
    <source>
        <dbReference type="Pfam" id="PF07687"/>
    </source>
</evidence>
<sequence length="404" mass="43321">MRKKAIYMTVKEQLIASIETNIDAYMEIVQTLYDNPEIGNEEFETMKLLVSYLTKAGFDTQSAYIVPTGFLGTYDTHKPGPTIAVMCEYDALPEVGHGCGHNLIAAIGVATGEAVKGIIDQFGGKLLVVGTPAEENFGGKVSMAEAGVFDAVDVALMVHPGVKNGVGGRSNALNPIKFEFFGKNAHGCHPDLGRSALDAAVMSYLQINLLRQFAKPHTYIHGIIKDGGQAANVIPGYASLEYYFRAPTMSYAKYLTERANKAVEGICLANDVTFKTSTYECPYEDTLINYTLADILMEKYQEIGLTDIAPVEEVAAGSTDVGAVSYKCPTIQGNIKIADSHVGAHTKEMAAATISPDGKKGLISAAKGLALTILELLENPELLAAVKAEHQETIKKALTLDSLA</sequence>
<organism evidence="3 4">
    <name type="scientific">Enterococcus italicus (strain DSM 15952 / CCUG 50447 / LMG 22039 / TP 1.5)</name>
    <dbReference type="NCBI Taxonomy" id="888064"/>
    <lineage>
        <taxon>Bacteria</taxon>
        <taxon>Bacillati</taxon>
        <taxon>Bacillota</taxon>
        <taxon>Bacilli</taxon>
        <taxon>Lactobacillales</taxon>
        <taxon>Enterococcaceae</taxon>
        <taxon>Enterococcus</taxon>
    </lineage>
</organism>
<dbReference type="Gene3D" id="3.30.70.360">
    <property type="match status" value="1"/>
</dbReference>
<dbReference type="InterPro" id="IPR017439">
    <property type="entry name" value="Amidohydrolase"/>
</dbReference>
<dbReference type="Proteomes" id="UP000010296">
    <property type="component" value="Unassembled WGS sequence"/>
</dbReference>
<dbReference type="GO" id="GO:0005737">
    <property type="term" value="C:cytoplasm"/>
    <property type="evidence" value="ECO:0007669"/>
    <property type="project" value="TreeGrafter"/>
</dbReference>
<comment type="caution">
    <text evidence="3">The sequence shown here is derived from an EMBL/GenBank/DDBJ whole genome shotgun (WGS) entry which is preliminary data.</text>
</comment>
<evidence type="ECO:0000313" key="3">
    <source>
        <dbReference type="EMBL" id="EFU74488.1"/>
    </source>
</evidence>
<dbReference type="InterPro" id="IPR036264">
    <property type="entry name" value="Bact_exopeptidase_dim_dom"/>
</dbReference>
<dbReference type="InterPro" id="IPR052030">
    <property type="entry name" value="Peptidase_M20/M20A_hydrolases"/>
</dbReference>
<dbReference type="Pfam" id="PF01546">
    <property type="entry name" value="Peptidase_M20"/>
    <property type="match status" value="1"/>
</dbReference>
<dbReference type="PANTHER" id="PTHR30575:SF0">
    <property type="entry name" value="XAA-ARG DIPEPTIDASE"/>
    <property type="match status" value="1"/>
</dbReference>
<evidence type="ECO:0000313" key="4">
    <source>
        <dbReference type="Proteomes" id="UP000010296"/>
    </source>
</evidence>
<dbReference type="SUPFAM" id="SSF53187">
    <property type="entry name" value="Zn-dependent exopeptidases"/>
    <property type="match status" value="1"/>
</dbReference>
<keyword evidence="4" id="KW-1185">Reference proteome</keyword>
<dbReference type="GO" id="GO:0071713">
    <property type="term" value="F:para-aminobenzoyl-glutamate hydrolase activity"/>
    <property type="evidence" value="ECO:0007669"/>
    <property type="project" value="TreeGrafter"/>
</dbReference>
<comment type="similarity">
    <text evidence="1">Belongs to the peptidase M20A family.</text>
</comment>
<dbReference type="STRING" id="888064.HMPREF9088_0664"/>
<accession>E6LE74</accession>
<dbReference type="NCBIfam" id="TIGR01891">
    <property type="entry name" value="amidohydrolases"/>
    <property type="match status" value="1"/>
</dbReference>
<dbReference type="Gene3D" id="3.40.630.10">
    <property type="entry name" value="Zn peptidases"/>
    <property type="match status" value="1"/>
</dbReference>
<dbReference type="InterPro" id="IPR002933">
    <property type="entry name" value="Peptidase_M20"/>
</dbReference>
<proteinExistence type="inferred from homology"/>
<name>E6LE74_ENTI1</name>
<dbReference type="SUPFAM" id="SSF55031">
    <property type="entry name" value="Bacterial exopeptidase dimerisation domain"/>
    <property type="match status" value="1"/>
</dbReference>
<protein>
    <recommendedName>
        <fullName evidence="1">Peptidase M20 domain-containing protein 2</fullName>
    </recommendedName>
</protein>
<dbReference type="CDD" id="cd03887">
    <property type="entry name" value="M20_Acy1L2"/>
    <property type="match status" value="1"/>
</dbReference>
<dbReference type="AlphaFoldDB" id="E6LE74"/>
<dbReference type="EMBL" id="AEPV01000025">
    <property type="protein sequence ID" value="EFU74488.1"/>
    <property type="molecule type" value="Genomic_DNA"/>
</dbReference>
<gene>
    <name evidence="3" type="primary">amaA</name>
    <name evidence="3" type="ORF">HMPREF9088_0664</name>
</gene>
<evidence type="ECO:0000256" key="1">
    <source>
        <dbReference type="PIRNR" id="PIRNR037226"/>
    </source>
</evidence>
<reference evidence="3 4" key="1">
    <citation type="submission" date="2010-12" db="EMBL/GenBank/DDBJ databases">
        <authorList>
            <person name="Muzny D."/>
            <person name="Qin X."/>
            <person name="Deng J."/>
            <person name="Jiang H."/>
            <person name="Liu Y."/>
            <person name="Qu J."/>
            <person name="Song X.-Z."/>
            <person name="Zhang L."/>
            <person name="Thornton R."/>
            <person name="Coyle M."/>
            <person name="Francisco L."/>
            <person name="Jackson L."/>
            <person name="Javaid M."/>
            <person name="Korchina V."/>
            <person name="Kovar C."/>
            <person name="Mata R."/>
            <person name="Mathew T."/>
            <person name="Ngo R."/>
            <person name="Nguyen L."/>
            <person name="Nguyen N."/>
            <person name="Okwuonu G."/>
            <person name="Ongeri F."/>
            <person name="Pham C."/>
            <person name="Simmons D."/>
            <person name="Wilczek-Boney K."/>
            <person name="Hale W."/>
            <person name="Jakkamsetti A."/>
            <person name="Pham P."/>
            <person name="Ruth R."/>
            <person name="San Lucas F."/>
            <person name="Warren J."/>
            <person name="Zhang J."/>
            <person name="Zhao Z."/>
            <person name="Zhou C."/>
            <person name="Zhu D."/>
            <person name="Lee S."/>
            <person name="Bess C."/>
            <person name="Blankenburg K."/>
            <person name="Forbes L."/>
            <person name="Fu Q."/>
            <person name="Gubbala S."/>
            <person name="Hirani K."/>
            <person name="Jayaseelan J.C."/>
            <person name="Lara F."/>
            <person name="Munidasa M."/>
            <person name="Palculict T."/>
            <person name="Patil S."/>
            <person name="Pu L.-L."/>
            <person name="Saada N."/>
            <person name="Tang L."/>
            <person name="Weissenberger G."/>
            <person name="Zhu Y."/>
            <person name="Hemphill L."/>
            <person name="Shang Y."/>
            <person name="Youmans B."/>
            <person name="Ayvaz T."/>
            <person name="Ross M."/>
            <person name="Santibanez J."/>
            <person name="Aqrawi P."/>
            <person name="Gross S."/>
            <person name="Joshi V."/>
            <person name="Fowler G."/>
            <person name="Nazareth L."/>
            <person name="Reid J."/>
            <person name="Worley K."/>
            <person name="Petrosino J."/>
            <person name="Highlander S."/>
            <person name="Gibbs R."/>
        </authorList>
    </citation>
    <scope>NUCLEOTIDE SEQUENCE [LARGE SCALE GENOMIC DNA]</scope>
    <source>
        <strain evidence="4">DSM 15952 / CCUG 50447 / LMG 22039 / TP 1.5</strain>
    </source>
</reference>
<keyword evidence="3" id="KW-0378">Hydrolase</keyword>
<dbReference type="PANTHER" id="PTHR30575">
    <property type="entry name" value="PEPTIDASE M20"/>
    <property type="match status" value="1"/>
</dbReference>
<dbReference type="eggNOG" id="COG1473">
    <property type="taxonomic scope" value="Bacteria"/>
</dbReference>
<dbReference type="PIRSF" id="PIRSF037226">
    <property type="entry name" value="Amidohydrolase_ACY1L2_prd"/>
    <property type="match status" value="1"/>
</dbReference>